<evidence type="ECO:0000313" key="1">
    <source>
        <dbReference type="EMBL" id="TMW99128.1"/>
    </source>
</evidence>
<comment type="caution">
    <text evidence="1">The sequence shown here is derived from an EMBL/GenBank/DDBJ whole genome shotgun (WGS) entry which is preliminary data.</text>
</comment>
<organism evidence="1">
    <name type="scientific">Solanum chilense</name>
    <name type="common">Tomato</name>
    <name type="synonym">Lycopersicon chilense</name>
    <dbReference type="NCBI Taxonomy" id="4083"/>
    <lineage>
        <taxon>Eukaryota</taxon>
        <taxon>Viridiplantae</taxon>
        <taxon>Streptophyta</taxon>
        <taxon>Embryophyta</taxon>
        <taxon>Tracheophyta</taxon>
        <taxon>Spermatophyta</taxon>
        <taxon>Magnoliopsida</taxon>
        <taxon>eudicotyledons</taxon>
        <taxon>Gunneridae</taxon>
        <taxon>Pentapetalae</taxon>
        <taxon>asterids</taxon>
        <taxon>lamiids</taxon>
        <taxon>Solanales</taxon>
        <taxon>Solanaceae</taxon>
        <taxon>Solanoideae</taxon>
        <taxon>Solaneae</taxon>
        <taxon>Solanum</taxon>
        <taxon>Solanum subgen. Lycopersicon</taxon>
    </lineage>
</organism>
<gene>
    <name evidence="1" type="ORF">EJD97_003007</name>
</gene>
<proteinExistence type="predicted"/>
<reference evidence="1" key="1">
    <citation type="submission" date="2019-05" db="EMBL/GenBank/DDBJ databases">
        <title>The de novo reference genome and transcriptome assemblies of the wild tomato species Solanum chilense.</title>
        <authorList>
            <person name="Stam R."/>
            <person name="Nosenko T."/>
            <person name="Hoerger A.C."/>
            <person name="Stephan W."/>
            <person name="Seidel M.A."/>
            <person name="Kuhn J.M.M."/>
            <person name="Haberer G."/>
            <person name="Tellier A."/>
        </authorList>
    </citation>
    <scope>NUCLEOTIDE SEQUENCE</scope>
    <source>
        <tissue evidence="1">Mature leaves</tissue>
    </source>
</reference>
<dbReference type="AlphaFoldDB" id="A0A6N2BYY9"/>
<name>A0A6N2BYY9_SOLCI</name>
<dbReference type="EMBL" id="RXGB01001395">
    <property type="protein sequence ID" value="TMW99128.1"/>
    <property type="molecule type" value="Genomic_DNA"/>
</dbReference>
<accession>A0A6N2BYY9</accession>
<protein>
    <submittedName>
        <fullName evidence="1">Uncharacterized protein</fullName>
    </submittedName>
</protein>
<sequence length="157" mass="18797">MKWEVTENRYGAGYVDEYKTWLHNDLRGVVNPIPRMGRRIEDVQTRLQIHAFYFQQEWDRREQEFHKREQEFQQREREYQLRELESQRVLAVTSQELADTSACMMRLDTILDEQMNTLQAVPISSKVVFAEPYVFASKCIIREEVEKARRGAESSTF</sequence>